<dbReference type="AlphaFoldDB" id="A0A9W5PXU0"/>
<dbReference type="SMART" id="SM00345">
    <property type="entry name" value="HTH_GNTR"/>
    <property type="match status" value="1"/>
</dbReference>
<dbReference type="InterPro" id="IPR004839">
    <property type="entry name" value="Aminotransferase_I/II_large"/>
</dbReference>
<keyword evidence="4" id="KW-0663">Pyridoxal phosphate</keyword>
<dbReference type="CDD" id="cd07377">
    <property type="entry name" value="WHTH_GntR"/>
    <property type="match status" value="1"/>
</dbReference>
<proteinExistence type="inferred from homology"/>
<sequence>MKELVFNVDRNSTLPMYQQVYRYIKAQIISGKIAENSKLPSVRQLAELLQVSRNTTQLGYEQLQAEGYIRSEFKKGYYVQASILELLSISKTTPHTKASSKNIVNPTIDFQAGAVDGINFPLVKWRNLSNKVLKDNLIYQYGENQGDLLLRESLAKYLFQSRGVRATSDQIVIGSTTQQLLTILSILLKKEHTQIAVEDPGYNGARELFSLQSYSVVPIPVNEDGIDITHLEKCNARLVYVTPSHQFPLGITMPINERYNLIEWAEKVNGYIIEDDYDSEFRYKQQPIPSLQSLTNSEHIIYLGTFSKALLPSIRLSYLVLPKEILIRYHQIASLLQQTASTLHQRTIHHFIEKGHWYAHLRKMKTIYKQKMKVLCDTIQMHFKDTVKIIGGSSGIYIVIEVVTKQSEKWLVKEALKNGVKVYPCSPFYMENFPSYPTIQLGFAGLEELEIRKGIEKLADAWLNIE</sequence>
<keyword evidence="6" id="KW-0238">DNA-binding</keyword>
<evidence type="ECO:0000256" key="5">
    <source>
        <dbReference type="ARBA" id="ARBA00023015"/>
    </source>
</evidence>
<dbReference type="InterPro" id="IPR036390">
    <property type="entry name" value="WH_DNA-bd_sf"/>
</dbReference>
<feature type="domain" description="HTH gntR-type" evidence="8">
    <location>
        <begin position="14"/>
        <end position="82"/>
    </location>
</feature>
<evidence type="ECO:0000256" key="7">
    <source>
        <dbReference type="ARBA" id="ARBA00023163"/>
    </source>
</evidence>
<evidence type="ECO:0000259" key="8">
    <source>
        <dbReference type="PROSITE" id="PS50949"/>
    </source>
</evidence>
<keyword evidence="7" id="KW-0804">Transcription</keyword>
<dbReference type="InterPro" id="IPR051446">
    <property type="entry name" value="HTH_trans_reg/aminotransferase"/>
</dbReference>
<dbReference type="SUPFAM" id="SSF53383">
    <property type="entry name" value="PLP-dependent transferases"/>
    <property type="match status" value="1"/>
</dbReference>
<organism evidence="9 10">
    <name type="scientific">Bacillus cereus VD196</name>
    <dbReference type="NCBI Taxonomy" id="1053243"/>
    <lineage>
        <taxon>Bacteria</taxon>
        <taxon>Bacillati</taxon>
        <taxon>Bacillota</taxon>
        <taxon>Bacilli</taxon>
        <taxon>Bacillales</taxon>
        <taxon>Bacillaceae</taxon>
        <taxon>Bacillus</taxon>
        <taxon>Bacillus cereus group</taxon>
    </lineage>
</organism>
<dbReference type="GO" id="GO:0030170">
    <property type="term" value="F:pyridoxal phosphate binding"/>
    <property type="evidence" value="ECO:0007669"/>
    <property type="project" value="InterPro"/>
</dbReference>
<dbReference type="PRINTS" id="PR00035">
    <property type="entry name" value="HTHGNTR"/>
</dbReference>
<gene>
    <name evidence="9" type="ORF">IKE_06231</name>
</gene>
<dbReference type="PANTHER" id="PTHR46577">
    <property type="entry name" value="HTH-TYPE TRANSCRIPTIONAL REGULATORY PROTEIN GABR"/>
    <property type="match status" value="1"/>
</dbReference>
<dbReference type="GO" id="GO:0008483">
    <property type="term" value="F:transaminase activity"/>
    <property type="evidence" value="ECO:0007669"/>
    <property type="project" value="UniProtKB-KW"/>
</dbReference>
<name>A0A9W5PXU0_BACCE</name>
<dbReference type="CDD" id="cd00609">
    <property type="entry name" value="AAT_like"/>
    <property type="match status" value="1"/>
</dbReference>
<dbReference type="PROSITE" id="PS50949">
    <property type="entry name" value="HTH_GNTR"/>
    <property type="match status" value="1"/>
</dbReference>
<evidence type="ECO:0000256" key="2">
    <source>
        <dbReference type="ARBA" id="ARBA00005384"/>
    </source>
</evidence>
<dbReference type="Pfam" id="PF00392">
    <property type="entry name" value="GntR"/>
    <property type="match status" value="1"/>
</dbReference>
<comment type="caution">
    <text evidence="9">The sequence shown here is derived from an EMBL/GenBank/DDBJ whole genome shotgun (WGS) entry which is preliminary data.</text>
</comment>
<dbReference type="RefSeq" id="WP_016126200.1">
    <property type="nucleotide sequence ID" value="NZ_KB976272.1"/>
</dbReference>
<dbReference type="Proteomes" id="UP000014023">
    <property type="component" value="Unassembled WGS sequence"/>
</dbReference>
<dbReference type="InterPro" id="IPR000524">
    <property type="entry name" value="Tscrpt_reg_HTH_GntR"/>
</dbReference>
<evidence type="ECO:0000256" key="1">
    <source>
        <dbReference type="ARBA" id="ARBA00001933"/>
    </source>
</evidence>
<evidence type="ECO:0000313" key="10">
    <source>
        <dbReference type="Proteomes" id="UP000014023"/>
    </source>
</evidence>
<keyword evidence="3" id="KW-0808">Transferase</keyword>
<protein>
    <recommendedName>
        <fullName evidence="8">HTH gntR-type domain-containing protein</fullName>
    </recommendedName>
</protein>
<reference evidence="9 10" key="1">
    <citation type="submission" date="2012-12" db="EMBL/GenBank/DDBJ databases">
        <title>The Genome Sequence of Bacillus cereus VD196.</title>
        <authorList>
            <consortium name="The Broad Institute Genome Sequencing Platform"/>
            <consortium name="The Broad Institute Genome Sequencing Center for Infectious Disease"/>
            <person name="Feldgarden M."/>
            <person name="Van der Auwera G.A."/>
            <person name="Mahillon J."/>
            <person name="Duprez V."/>
            <person name="Timmery S."/>
            <person name="Mattelet C."/>
            <person name="Dierick K."/>
            <person name="Sun M."/>
            <person name="Yu Z."/>
            <person name="Zhu L."/>
            <person name="Hu X."/>
            <person name="Shank E.B."/>
            <person name="Swiecicka I."/>
            <person name="Hansen B.M."/>
            <person name="Andrup L."/>
            <person name="Walker B."/>
            <person name="Young S.K."/>
            <person name="Zeng Q."/>
            <person name="Gargeya S."/>
            <person name="Fitzgerald M."/>
            <person name="Haas B."/>
            <person name="Abouelleil A."/>
            <person name="Alvarado L."/>
            <person name="Arachchi H.M."/>
            <person name="Berlin A.M."/>
            <person name="Chapman S.B."/>
            <person name="Dewar J."/>
            <person name="Goldberg J."/>
            <person name="Griggs A."/>
            <person name="Gujja S."/>
            <person name="Hansen M."/>
            <person name="Howarth C."/>
            <person name="Imamovic A."/>
            <person name="Larimer J."/>
            <person name="McCowan C."/>
            <person name="Murphy C."/>
            <person name="Neiman D."/>
            <person name="Pearson M."/>
            <person name="Priest M."/>
            <person name="Roberts A."/>
            <person name="Saif S."/>
            <person name="Shea T."/>
            <person name="Sisk P."/>
            <person name="Sykes S."/>
            <person name="Wortman J."/>
            <person name="Nusbaum C."/>
            <person name="Birren B."/>
        </authorList>
    </citation>
    <scope>NUCLEOTIDE SEQUENCE [LARGE SCALE GENOMIC DNA]</scope>
    <source>
        <strain evidence="9 10">VD196</strain>
    </source>
</reference>
<dbReference type="Pfam" id="PF00155">
    <property type="entry name" value="Aminotran_1_2"/>
    <property type="match status" value="1"/>
</dbReference>
<evidence type="ECO:0000256" key="6">
    <source>
        <dbReference type="ARBA" id="ARBA00023125"/>
    </source>
</evidence>
<dbReference type="PANTHER" id="PTHR46577:SF1">
    <property type="entry name" value="HTH-TYPE TRANSCRIPTIONAL REGULATORY PROTEIN GABR"/>
    <property type="match status" value="1"/>
</dbReference>
<dbReference type="Gene3D" id="1.10.10.10">
    <property type="entry name" value="Winged helix-like DNA-binding domain superfamily/Winged helix DNA-binding domain"/>
    <property type="match status" value="1"/>
</dbReference>
<dbReference type="GO" id="GO:0003677">
    <property type="term" value="F:DNA binding"/>
    <property type="evidence" value="ECO:0007669"/>
    <property type="project" value="UniProtKB-KW"/>
</dbReference>
<dbReference type="InterPro" id="IPR036388">
    <property type="entry name" value="WH-like_DNA-bd_sf"/>
</dbReference>
<accession>A0A9W5PXU0</accession>
<dbReference type="InterPro" id="IPR015421">
    <property type="entry name" value="PyrdxlP-dep_Trfase_major"/>
</dbReference>
<dbReference type="InterPro" id="IPR015424">
    <property type="entry name" value="PyrdxlP-dep_Trfase"/>
</dbReference>
<evidence type="ECO:0000256" key="3">
    <source>
        <dbReference type="ARBA" id="ARBA00022576"/>
    </source>
</evidence>
<keyword evidence="5" id="KW-0805">Transcription regulation</keyword>
<comment type="similarity">
    <text evidence="2">In the C-terminal section; belongs to the class-I pyridoxal-phosphate-dependent aminotransferase family.</text>
</comment>
<evidence type="ECO:0000256" key="4">
    <source>
        <dbReference type="ARBA" id="ARBA00022898"/>
    </source>
</evidence>
<dbReference type="Gene3D" id="3.40.640.10">
    <property type="entry name" value="Type I PLP-dependent aspartate aminotransferase-like (Major domain)"/>
    <property type="match status" value="1"/>
</dbReference>
<comment type="cofactor">
    <cofactor evidence="1">
        <name>pyridoxal 5'-phosphate</name>
        <dbReference type="ChEBI" id="CHEBI:597326"/>
    </cofactor>
</comment>
<evidence type="ECO:0000313" key="9">
    <source>
        <dbReference type="EMBL" id="EOO58616.1"/>
    </source>
</evidence>
<dbReference type="SUPFAM" id="SSF46785">
    <property type="entry name" value="Winged helix' DNA-binding domain"/>
    <property type="match status" value="1"/>
</dbReference>
<dbReference type="EMBL" id="AHFL01000083">
    <property type="protein sequence ID" value="EOO58616.1"/>
    <property type="molecule type" value="Genomic_DNA"/>
</dbReference>
<dbReference type="GO" id="GO:0003700">
    <property type="term" value="F:DNA-binding transcription factor activity"/>
    <property type="evidence" value="ECO:0007669"/>
    <property type="project" value="InterPro"/>
</dbReference>
<keyword evidence="3" id="KW-0032">Aminotransferase</keyword>